<dbReference type="InterPro" id="IPR013783">
    <property type="entry name" value="Ig-like_fold"/>
</dbReference>
<evidence type="ECO:0000313" key="11">
    <source>
        <dbReference type="EMBL" id="MDT3402218.1"/>
    </source>
</evidence>
<feature type="modified residue" description="4-aspartylphosphate" evidence="7">
    <location>
        <position position="1144"/>
    </location>
</feature>
<dbReference type="InterPro" id="IPR005467">
    <property type="entry name" value="His_kinase_dom"/>
</dbReference>
<dbReference type="SUPFAM" id="SSF63829">
    <property type="entry name" value="Calcium-dependent phosphotriesterase"/>
    <property type="match status" value="2"/>
</dbReference>
<dbReference type="Pfam" id="PF12833">
    <property type="entry name" value="HTH_18"/>
    <property type="match status" value="1"/>
</dbReference>
<dbReference type="RefSeq" id="WP_311948488.1">
    <property type="nucleotide sequence ID" value="NZ_JAVLVU010000001.1"/>
</dbReference>
<dbReference type="InterPro" id="IPR009057">
    <property type="entry name" value="Homeodomain-like_sf"/>
</dbReference>
<dbReference type="Gene3D" id="2.60.40.10">
    <property type="entry name" value="Immunoglobulins"/>
    <property type="match status" value="1"/>
</dbReference>
<dbReference type="EMBL" id="JAVLVU010000001">
    <property type="protein sequence ID" value="MDT3402218.1"/>
    <property type="molecule type" value="Genomic_DNA"/>
</dbReference>
<dbReference type="PANTHER" id="PTHR43547:SF2">
    <property type="entry name" value="HYBRID SIGNAL TRANSDUCTION HISTIDINE KINASE C"/>
    <property type="match status" value="1"/>
</dbReference>
<evidence type="ECO:0000313" key="12">
    <source>
        <dbReference type="Proteomes" id="UP001258315"/>
    </source>
</evidence>
<dbReference type="PROSITE" id="PS50110">
    <property type="entry name" value="RESPONSE_REGULATORY"/>
    <property type="match status" value="1"/>
</dbReference>
<dbReference type="Proteomes" id="UP001258315">
    <property type="component" value="Unassembled WGS sequence"/>
</dbReference>
<dbReference type="PANTHER" id="PTHR43547">
    <property type="entry name" value="TWO-COMPONENT HISTIDINE KINASE"/>
    <property type="match status" value="1"/>
</dbReference>
<dbReference type="InterPro" id="IPR003661">
    <property type="entry name" value="HisK_dim/P_dom"/>
</dbReference>
<evidence type="ECO:0000256" key="1">
    <source>
        <dbReference type="ARBA" id="ARBA00000085"/>
    </source>
</evidence>
<dbReference type="SUPFAM" id="SSF55874">
    <property type="entry name" value="ATPase domain of HSP90 chaperone/DNA topoisomerase II/histidine kinase"/>
    <property type="match status" value="1"/>
</dbReference>
<dbReference type="SMART" id="SM00388">
    <property type="entry name" value="HisKA"/>
    <property type="match status" value="1"/>
</dbReference>
<keyword evidence="4" id="KW-0805">Transcription regulation</keyword>
<dbReference type="InterPro" id="IPR011123">
    <property type="entry name" value="Y_Y_Y"/>
</dbReference>
<dbReference type="InterPro" id="IPR011006">
    <property type="entry name" value="CheY-like_superfamily"/>
</dbReference>
<dbReference type="Pfam" id="PF07495">
    <property type="entry name" value="Y_Y_Y"/>
    <property type="match status" value="1"/>
</dbReference>
<dbReference type="Pfam" id="PF07494">
    <property type="entry name" value="Reg_prop"/>
    <property type="match status" value="3"/>
</dbReference>
<feature type="domain" description="Histidine kinase" evidence="9">
    <location>
        <begin position="834"/>
        <end position="1047"/>
    </location>
</feature>
<dbReference type="PRINTS" id="PR00344">
    <property type="entry name" value="BCTRLSENSOR"/>
</dbReference>
<dbReference type="InterPro" id="IPR018062">
    <property type="entry name" value="HTH_AraC-typ_CS"/>
</dbReference>
<dbReference type="InterPro" id="IPR036890">
    <property type="entry name" value="HATPase_C_sf"/>
</dbReference>
<dbReference type="EC" id="2.7.13.3" evidence="2"/>
<dbReference type="SUPFAM" id="SSF101898">
    <property type="entry name" value="NHL repeat"/>
    <property type="match status" value="1"/>
</dbReference>
<dbReference type="Pfam" id="PF00512">
    <property type="entry name" value="HisKA"/>
    <property type="match status" value="1"/>
</dbReference>
<dbReference type="InterPro" id="IPR003594">
    <property type="entry name" value="HATPase_dom"/>
</dbReference>
<evidence type="ECO:0000256" key="6">
    <source>
        <dbReference type="ARBA" id="ARBA00023163"/>
    </source>
</evidence>
<protein>
    <recommendedName>
        <fullName evidence="2">histidine kinase</fullName>
        <ecNumber evidence="2">2.7.13.3</ecNumber>
    </recommendedName>
</protein>
<evidence type="ECO:0000256" key="3">
    <source>
        <dbReference type="ARBA" id="ARBA00022553"/>
    </source>
</evidence>
<evidence type="ECO:0000256" key="4">
    <source>
        <dbReference type="ARBA" id="ARBA00023015"/>
    </source>
</evidence>
<dbReference type="InterPro" id="IPR004358">
    <property type="entry name" value="Sig_transdc_His_kin-like_C"/>
</dbReference>
<sequence>MISNFTAKLSLLLLWGIIIFFCTGQGSSFAKSSNEISIKYLGIEQGLSNNSATCITQDKYGFIWIGTYDGLNRYDGTQFKTFRTIWGDNRSLINNKVKSIIAHGNLIYIGTEKGLACFDYKDFKFHSLYFKKNGIVKKIDYNVNQLITDGKGHVYAATNEGGLLKFTEGDSVGVTLTKNADRVIEVQAITFDQNNQLCFFANGKGLGIANPLNGNSRIVNSQILSANCLTTAPDGHIWVGANNGLYIYNYVTQQITPFENPQRKLIANNISGLMRTANGEMWIATNGNGINIWNDKKQLLRHIPFGEAANSLQSGAVAGIFEDSEHRKWIATLRGGVNVIDPKTAAFKLYRHSADDRNSVSGNFIRSFCEDENHNLWIGTDGNGMDYWNTRNNTFTTYAHTPGKKTVSGNYVVSIIKDHKNQIWTATFNGGIDVFNRDKQQFKHYTCYKAGNKVEEKNFWKLFEDSKQRIWASSTWGGGVYLYNEQQDRFNLLDDKLVDMHTLYEDHTGALWGGDYTRLVKIDPWQKKHNYYNIGQPVRAIVEDGKHNLWVGTEGGGLLLFNRTSKTFKRYTEVNGLSSNAVLNILVDRHNNLWCSTHNGLSRFDPVTGKFRNFYVSDGLQSNQFLYNSALTLSSGNMVFGGIKGFNVFNPDSVENSVRQPKLRLTDFTINNIPLTETRYAKNIPLNSLTEIKIPFNEATLGIGFTALEYSFPEKISYAYYLEGWDHGWNFVGKLRTAYYSRLNEGSYLLKIKATDTDGGWETRPLIIRLIVMPPWYRTWWAYLFYVAAAAGLITAFWSYRKKQLKLTYEVLIANLQIEKEKEANERKLSFFTNVSHEFRTPLTLIINPIKDLLKQKTDPTGELNTVYKNARRLLGLVDHLLLFRKTESENTELILSKVNFNEFCREVYSCFVQQARLKKIDYTFTSGETDMPIYLDKTKMEIALFNLISNAVKFTPSGGSIALTLREDQTSVYFEIADSGVGIRTDIGEKLFEKYYQVKDGNSLKTGFGIGLYLVKTFIDNHGGSIDYTSQQGRGTVFTLSLPKNSHQLNHSAITIENEPLLEHNFEIIDPDDFHNSTPQTEAGQLELLISEKQTILVIDDNTEISNYIRQIFSLEFTVYQADNGNAGLEMIRKHLPDIIICDIVMPGINGLDLCQMVKSDSATSHIPIILLTGETAPDLRIKGLEEGAVDFISKPFDKELLVARVRGIMKNKKELQNYFYNEVTLKGKSQNLSNEHKDFLYRCIEVIENSLNDPAFEINVIADKLGMSHSNLYKRVKTITGYSINGFIRFVRLRKAAEILINTNCNVNEAAFRVGYSDMKYFREHFNKQFNLNPSEFIKRHRSAFQKSYKLNTKDSRFKAID</sequence>
<dbReference type="SUPFAM" id="SSF47384">
    <property type="entry name" value="Homodimeric domain of signal transducing histidine kinase"/>
    <property type="match status" value="1"/>
</dbReference>
<reference evidence="12" key="1">
    <citation type="submission" date="2023-07" db="EMBL/GenBank/DDBJ databases">
        <title>Functional and genomic diversity of the sorghum phyllosphere microbiome.</title>
        <authorList>
            <person name="Shade A."/>
        </authorList>
    </citation>
    <scope>NUCLEOTIDE SEQUENCE [LARGE SCALE GENOMIC DNA]</scope>
    <source>
        <strain evidence="12">SORGH_AS_0422</strain>
    </source>
</reference>
<dbReference type="InterPro" id="IPR018060">
    <property type="entry name" value="HTH_AraC"/>
</dbReference>
<dbReference type="SUPFAM" id="SSF52172">
    <property type="entry name" value="CheY-like"/>
    <property type="match status" value="1"/>
</dbReference>
<feature type="domain" description="Response regulatory" evidence="10">
    <location>
        <begin position="1096"/>
        <end position="1211"/>
    </location>
</feature>
<comment type="caution">
    <text evidence="11">The sequence shown here is derived from an EMBL/GenBank/DDBJ whole genome shotgun (WGS) entry which is preliminary data.</text>
</comment>
<organism evidence="11 12">
    <name type="scientific">Mucilaginibacter terrae</name>
    <dbReference type="NCBI Taxonomy" id="1955052"/>
    <lineage>
        <taxon>Bacteria</taxon>
        <taxon>Pseudomonadati</taxon>
        <taxon>Bacteroidota</taxon>
        <taxon>Sphingobacteriia</taxon>
        <taxon>Sphingobacteriales</taxon>
        <taxon>Sphingobacteriaceae</taxon>
        <taxon>Mucilaginibacter</taxon>
    </lineage>
</organism>
<keyword evidence="6" id="KW-0804">Transcription</keyword>
<keyword evidence="12" id="KW-1185">Reference proteome</keyword>
<dbReference type="InterPro" id="IPR011110">
    <property type="entry name" value="Reg_prop"/>
</dbReference>
<dbReference type="CDD" id="cd00082">
    <property type="entry name" value="HisKA"/>
    <property type="match status" value="1"/>
</dbReference>
<dbReference type="SMART" id="SM00448">
    <property type="entry name" value="REC"/>
    <property type="match status" value="1"/>
</dbReference>
<dbReference type="SMART" id="SM00387">
    <property type="entry name" value="HATPase_c"/>
    <property type="match status" value="1"/>
</dbReference>
<proteinExistence type="predicted"/>
<evidence type="ECO:0000256" key="5">
    <source>
        <dbReference type="ARBA" id="ARBA00023125"/>
    </source>
</evidence>
<dbReference type="InterPro" id="IPR036097">
    <property type="entry name" value="HisK_dim/P_sf"/>
</dbReference>
<dbReference type="SMART" id="SM00342">
    <property type="entry name" value="HTH_ARAC"/>
    <property type="match status" value="1"/>
</dbReference>
<evidence type="ECO:0000259" key="8">
    <source>
        <dbReference type="PROSITE" id="PS01124"/>
    </source>
</evidence>
<dbReference type="PROSITE" id="PS00041">
    <property type="entry name" value="HTH_ARAC_FAMILY_1"/>
    <property type="match status" value="1"/>
</dbReference>
<keyword evidence="5" id="KW-0238">DNA-binding</keyword>
<evidence type="ECO:0000259" key="9">
    <source>
        <dbReference type="PROSITE" id="PS50109"/>
    </source>
</evidence>
<keyword evidence="3 7" id="KW-0597">Phosphoprotein</keyword>
<evidence type="ECO:0000256" key="7">
    <source>
        <dbReference type="PROSITE-ProRule" id="PRU00169"/>
    </source>
</evidence>
<feature type="domain" description="HTH araC/xylS-type" evidence="8">
    <location>
        <begin position="1243"/>
        <end position="1342"/>
    </location>
</feature>
<dbReference type="InterPro" id="IPR015943">
    <property type="entry name" value="WD40/YVTN_repeat-like_dom_sf"/>
</dbReference>
<dbReference type="PROSITE" id="PS01124">
    <property type="entry name" value="HTH_ARAC_FAMILY_2"/>
    <property type="match status" value="1"/>
</dbReference>
<evidence type="ECO:0000259" key="10">
    <source>
        <dbReference type="PROSITE" id="PS50110"/>
    </source>
</evidence>
<dbReference type="Pfam" id="PF00072">
    <property type="entry name" value="Response_reg"/>
    <property type="match status" value="1"/>
</dbReference>
<gene>
    <name evidence="11" type="ORF">QE417_001290</name>
</gene>
<comment type="catalytic activity">
    <reaction evidence="1">
        <text>ATP + protein L-histidine = ADP + protein N-phospho-L-histidine.</text>
        <dbReference type="EC" id="2.7.13.3"/>
    </reaction>
</comment>
<dbReference type="InterPro" id="IPR001789">
    <property type="entry name" value="Sig_transdc_resp-reg_receiver"/>
</dbReference>
<dbReference type="Gene3D" id="1.10.287.130">
    <property type="match status" value="1"/>
</dbReference>
<dbReference type="Pfam" id="PF02518">
    <property type="entry name" value="HATPase_c"/>
    <property type="match status" value="1"/>
</dbReference>
<evidence type="ECO:0000256" key="2">
    <source>
        <dbReference type="ARBA" id="ARBA00012438"/>
    </source>
</evidence>
<dbReference type="SUPFAM" id="SSF46689">
    <property type="entry name" value="Homeodomain-like"/>
    <property type="match status" value="1"/>
</dbReference>
<dbReference type="PROSITE" id="PS50109">
    <property type="entry name" value="HIS_KIN"/>
    <property type="match status" value="1"/>
</dbReference>
<name>A0ABU3GR05_9SPHI</name>
<dbReference type="Gene3D" id="3.30.565.10">
    <property type="entry name" value="Histidine kinase-like ATPase, C-terminal domain"/>
    <property type="match status" value="1"/>
</dbReference>
<dbReference type="Gene3D" id="1.10.10.60">
    <property type="entry name" value="Homeodomain-like"/>
    <property type="match status" value="1"/>
</dbReference>
<dbReference type="Gene3D" id="2.130.10.10">
    <property type="entry name" value="YVTN repeat-like/Quinoprotein amine dehydrogenase"/>
    <property type="match status" value="2"/>
</dbReference>
<dbReference type="Gene3D" id="3.40.50.2300">
    <property type="match status" value="1"/>
</dbReference>
<accession>A0ABU3GR05</accession>